<keyword evidence="3 13" id="KW-0288">FMN</keyword>
<evidence type="ECO:0000313" key="17">
    <source>
        <dbReference type="EMBL" id="KAK1420890.1"/>
    </source>
</evidence>
<keyword evidence="9 13" id="KW-0560">Oxidoreductase</keyword>
<dbReference type="InterPro" id="IPR001709">
    <property type="entry name" value="Flavoprot_Pyr_Nucl_cyt_Rdtase"/>
</dbReference>
<dbReference type="PRINTS" id="PR00369">
    <property type="entry name" value="FLAVODOXIN"/>
</dbReference>
<dbReference type="PROSITE" id="PS51384">
    <property type="entry name" value="FAD_FR"/>
    <property type="match status" value="1"/>
</dbReference>
<feature type="binding site" evidence="13">
    <location>
        <position position="693"/>
    </location>
    <ligand>
        <name>FAD</name>
        <dbReference type="ChEBI" id="CHEBI:57692"/>
    </ligand>
</feature>
<dbReference type="SUPFAM" id="SSF63380">
    <property type="entry name" value="Riboflavin synthase domain-like"/>
    <property type="match status" value="1"/>
</dbReference>
<dbReference type="GO" id="GO:0003958">
    <property type="term" value="F:NADPH-hemoprotein reductase activity"/>
    <property type="evidence" value="ECO:0007669"/>
    <property type="project" value="UniProtKB-UniRule"/>
</dbReference>
<evidence type="ECO:0000256" key="12">
    <source>
        <dbReference type="ARBA" id="ARBA00056613"/>
    </source>
</evidence>
<dbReference type="InterPro" id="IPR017927">
    <property type="entry name" value="FAD-bd_FR_type"/>
</dbReference>
<dbReference type="InterPro" id="IPR017938">
    <property type="entry name" value="Riboflavin_synthase-like_b-brl"/>
</dbReference>
<dbReference type="Proteomes" id="UP001229421">
    <property type="component" value="Unassembled WGS sequence"/>
</dbReference>
<keyword evidence="11" id="KW-0325">Glycoprotein</keyword>
<keyword evidence="10 13" id="KW-0472">Membrane</keyword>
<organism evidence="17 18">
    <name type="scientific">Tagetes erecta</name>
    <name type="common">African marigold</name>
    <dbReference type="NCBI Taxonomy" id="13708"/>
    <lineage>
        <taxon>Eukaryota</taxon>
        <taxon>Viridiplantae</taxon>
        <taxon>Streptophyta</taxon>
        <taxon>Embryophyta</taxon>
        <taxon>Tracheophyta</taxon>
        <taxon>Spermatophyta</taxon>
        <taxon>Magnoliopsida</taxon>
        <taxon>eudicotyledons</taxon>
        <taxon>Gunneridae</taxon>
        <taxon>Pentapetalae</taxon>
        <taxon>asterids</taxon>
        <taxon>campanulids</taxon>
        <taxon>Asterales</taxon>
        <taxon>Asteraceae</taxon>
        <taxon>Asteroideae</taxon>
        <taxon>Heliantheae alliance</taxon>
        <taxon>Tageteae</taxon>
        <taxon>Tagetes</taxon>
    </lineage>
</organism>
<feature type="binding site" evidence="13">
    <location>
        <begin position="95"/>
        <end position="100"/>
    </location>
    <ligand>
        <name>FMN</name>
        <dbReference type="ChEBI" id="CHEBI:58210"/>
    </ligand>
</feature>
<evidence type="ECO:0000256" key="6">
    <source>
        <dbReference type="ARBA" id="ARBA00022827"/>
    </source>
</evidence>
<feature type="binding site" evidence="13">
    <location>
        <begin position="489"/>
        <end position="491"/>
    </location>
    <ligand>
        <name>FAD</name>
        <dbReference type="ChEBI" id="CHEBI:57692"/>
    </ligand>
</feature>
<feature type="binding site" evidence="13">
    <location>
        <begin position="150"/>
        <end position="153"/>
    </location>
    <ligand>
        <name>FMN</name>
        <dbReference type="ChEBI" id="CHEBI:58210"/>
    </ligand>
</feature>
<comment type="caution">
    <text evidence="13">Lacks conserved residue(s) required for the propagation of feature annotation.</text>
</comment>
<evidence type="ECO:0000256" key="8">
    <source>
        <dbReference type="ARBA" id="ARBA00022989"/>
    </source>
</evidence>
<dbReference type="SUPFAM" id="SSF52218">
    <property type="entry name" value="Flavoproteins"/>
    <property type="match status" value="1"/>
</dbReference>
<dbReference type="Pfam" id="PF00667">
    <property type="entry name" value="FAD_binding_1"/>
    <property type="match status" value="1"/>
</dbReference>
<dbReference type="InterPro" id="IPR001433">
    <property type="entry name" value="OxRdtase_FAD/NAD-bd"/>
</dbReference>
<feature type="binding site" evidence="13">
    <location>
        <begin position="188"/>
        <end position="197"/>
    </location>
    <ligand>
        <name>FMN</name>
        <dbReference type="ChEBI" id="CHEBI:58210"/>
    </ligand>
</feature>
<comment type="similarity">
    <text evidence="13">In the N-terminal section; belongs to the flavodoxin family.</text>
</comment>
<dbReference type="AlphaFoldDB" id="A0AAD8KDE8"/>
<evidence type="ECO:0000259" key="15">
    <source>
        <dbReference type="PROSITE" id="PS50902"/>
    </source>
</evidence>
<dbReference type="InterPro" id="IPR008254">
    <property type="entry name" value="Flavodoxin/NO_synth"/>
</dbReference>
<evidence type="ECO:0000256" key="3">
    <source>
        <dbReference type="ARBA" id="ARBA00022643"/>
    </source>
</evidence>
<accession>A0AAD8KDE8</accession>
<feature type="binding site" evidence="13">
    <location>
        <position position="655"/>
    </location>
    <ligand>
        <name>NADP(+)</name>
        <dbReference type="ChEBI" id="CHEBI:58349"/>
    </ligand>
</feature>
<dbReference type="Gene3D" id="2.40.30.10">
    <property type="entry name" value="Translation factors"/>
    <property type="match status" value="1"/>
</dbReference>
<dbReference type="Gene3D" id="3.40.50.360">
    <property type="match status" value="1"/>
</dbReference>
<dbReference type="Gene3D" id="1.20.990.10">
    <property type="entry name" value="NADPH-cytochrome p450 Reductase, Chain A, domain 3"/>
    <property type="match status" value="1"/>
</dbReference>
<keyword evidence="6 13" id="KW-0274">FAD</keyword>
<comment type="similarity">
    <text evidence="13">Belongs to the NADPH--cytochrome P450 reductase family.</text>
</comment>
<dbReference type="HAMAP" id="MF_03212">
    <property type="entry name" value="NCPR"/>
    <property type="match status" value="1"/>
</dbReference>
<sequence>MQSETFDFVTAIVKDKVNASDKGDSAMIFEDRDMLLLLTTSVAVLIGCFVVLVWKRSSVSKSSKELEIQKIVVPKRQLEPEVDDGKKKVTIFFGTQTGTAEGFAKALFEEAKARYEKVVFKVIDLDDYAADDEEYAEKLKKETFAFFFLATYGDGEPTDNAARFYKWFTEGDDKGVWLEKLQYGIFGLGNKQYEHFNKIAKEVDDGLTEQGAKRIVPVGLGDDDQSIEDDFSAWKELVWPELDMLLRDEDDKTAATPYTAAIPEYRVMFHDKPDAFSKDHSQTNGHAVHDALHPCRSNVAVKKELHTPESDRSCTHLEFDISHTGLSYETGDHVGVYCENLIEVVEEAEKLLGLPADTCFSLHTDNEDGTPLGGSLQPPFPTCTLRKALTNYADLLSSPKKSTLLALAAHASDSTEADRLKFLASRDGKDEYSEWIVANQRSLLEVMESFPSARPPLGVFFAAVAPRLQPRYYSISSSPKMALNRIHVTCALVYEKTPAGRIHKGICSTWMKNAVPLTESQDCSWAPIFVRTSNFRLPADPKVPVIMIGPGTGLAPFRGFLQERLALKESGTELGSSILFFGCRNRKVDFIYENELNNFVEKGALTELDVAFSRDGPKKEYVQHKMAQKASDIWNMLSEGAYLYVCGDAKGMAKDVHRTLHTIVQEQGSMESSKAEQYVKNLQMSGRYLRDVW</sequence>
<protein>
    <recommendedName>
        <fullName evidence="13 14">NADPH--cytochrome P450 reductase</fullName>
        <shortName evidence="13">CPR</shortName>
        <shortName evidence="13">P450R</shortName>
        <ecNumber evidence="13 14">1.6.2.4</ecNumber>
    </recommendedName>
</protein>
<dbReference type="EMBL" id="JAUHHV010000006">
    <property type="protein sequence ID" value="KAK1420890.1"/>
    <property type="molecule type" value="Genomic_DNA"/>
</dbReference>
<dbReference type="SUPFAM" id="SSF52343">
    <property type="entry name" value="Ferredoxin reductase-like, C-terminal NADP-linked domain"/>
    <property type="match status" value="1"/>
</dbReference>
<feature type="binding site" evidence="13">
    <location>
        <position position="223"/>
    </location>
    <ligand>
        <name>FMN</name>
        <dbReference type="ChEBI" id="CHEBI:58210"/>
    </ligand>
</feature>
<dbReference type="Pfam" id="PF00175">
    <property type="entry name" value="NAD_binding_1"/>
    <property type="match status" value="1"/>
</dbReference>
<dbReference type="FunFam" id="3.40.50.80:FF:000001">
    <property type="entry name" value="NADPH--cytochrome P450 reductase 1"/>
    <property type="match status" value="1"/>
</dbReference>
<proteinExistence type="inferred from homology"/>
<keyword evidence="4 13" id="KW-0812">Transmembrane</keyword>
<feature type="transmembrane region" description="Helical" evidence="13">
    <location>
        <begin position="34"/>
        <end position="54"/>
    </location>
</feature>
<evidence type="ECO:0000256" key="9">
    <source>
        <dbReference type="ARBA" id="ARBA00023002"/>
    </source>
</evidence>
<dbReference type="GO" id="GO:0005829">
    <property type="term" value="C:cytosol"/>
    <property type="evidence" value="ECO:0007669"/>
    <property type="project" value="TreeGrafter"/>
</dbReference>
<comment type="cofactor">
    <cofactor evidence="13">
        <name>FAD</name>
        <dbReference type="ChEBI" id="CHEBI:57692"/>
    </cofactor>
    <text evidence="13">Binds 1 FAD per monomer.</text>
</comment>
<evidence type="ECO:0000256" key="14">
    <source>
        <dbReference type="PIRNR" id="PIRNR000208"/>
    </source>
</evidence>
<feature type="binding site" evidence="13">
    <location>
        <begin position="471"/>
        <end position="474"/>
    </location>
    <ligand>
        <name>FAD</name>
        <dbReference type="ChEBI" id="CHEBI:57692"/>
    </ligand>
</feature>
<dbReference type="PRINTS" id="PR00371">
    <property type="entry name" value="FPNCR"/>
</dbReference>
<dbReference type="GO" id="GO:0005789">
    <property type="term" value="C:endoplasmic reticulum membrane"/>
    <property type="evidence" value="ECO:0007669"/>
    <property type="project" value="UniProtKB-SubCell"/>
</dbReference>
<dbReference type="CDD" id="cd06204">
    <property type="entry name" value="CYPOR"/>
    <property type="match status" value="1"/>
</dbReference>
<comment type="similarity">
    <text evidence="13 14">In the C-terminal section; belongs to the flavoprotein pyridine nucleotide cytochrome reductase family.</text>
</comment>
<dbReference type="Pfam" id="PF00258">
    <property type="entry name" value="Flavodoxin_1"/>
    <property type="match status" value="1"/>
</dbReference>
<keyword evidence="7 13" id="KW-0521">NADP</keyword>
<dbReference type="InterPro" id="IPR039261">
    <property type="entry name" value="FNR_nucleotide-bd"/>
</dbReference>
<keyword evidence="5 13" id="KW-0256">Endoplasmic reticulum</keyword>
<evidence type="ECO:0000256" key="5">
    <source>
        <dbReference type="ARBA" id="ARBA00022824"/>
    </source>
</evidence>
<evidence type="ECO:0000256" key="11">
    <source>
        <dbReference type="ARBA" id="ARBA00023180"/>
    </source>
</evidence>
<comment type="subcellular location">
    <subcellularLocation>
        <location evidence="1 13">Endoplasmic reticulum membrane</location>
        <topology evidence="1 13">Single-pass membrane protein</topology>
        <orientation evidence="1 13">Cytoplasmic side</orientation>
    </subcellularLocation>
</comment>
<comment type="cofactor">
    <cofactor evidence="13">
        <name>FMN</name>
        <dbReference type="ChEBI" id="CHEBI:58210"/>
    </cofactor>
    <text evidence="13">Binds 1 FMN per monomer.</text>
</comment>
<dbReference type="InterPro" id="IPR003097">
    <property type="entry name" value="CysJ-like_FAD-binding"/>
</dbReference>
<dbReference type="Gene3D" id="3.40.50.80">
    <property type="entry name" value="Nucleotide-binding domain of ferredoxin-NADP reductase (FNR) module"/>
    <property type="match status" value="1"/>
</dbReference>
<keyword evidence="18" id="KW-1185">Reference proteome</keyword>
<evidence type="ECO:0000259" key="16">
    <source>
        <dbReference type="PROSITE" id="PS51384"/>
    </source>
</evidence>
<dbReference type="PANTHER" id="PTHR19384:SF129">
    <property type="entry name" value="NADPH--CYTOCHROME P450 REDUCTASE"/>
    <property type="match status" value="1"/>
</dbReference>
<comment type="catalytic activity">
    <reaction evidence="13 14">
        <text>2 oxidized [cytochrome P450] + NADPH = 2 reduced [cytochrome P450] + NADP(+) + H(+)</text>
        <dbReference type="Rhea" id="RHEA:24040"/>
        <dbReference type="Rhea" id="RHEA-COMP:14627"/>
        <dbReference type="Rhea" id="RHEA-COMP:14628"/>
        <dbReference type="ChEBI" id="CHEBI:15378"/>
        <dbReference type="ChEBI" id="CHEBI:55376"/>
        <dbReference type="ChEBI" id="CHEBI:57783"/>
        <dbReference type="ChEBI" id="CHEBI:58349"/>
        <dbReference type="ChEBI" id="CHEBI:60344"/>
        <dbReference type="EC" id="1.6.2.4"/>
    </reaction>
</comment>
<feature type="domain" description="FAD-binding FR-type" evidence="16">
    <location>
        <begin position="292"/>
        <end position="538"/>
    </location>
</feature>
<evidence type="ECO:0000256" key="7">
    <source>
        <dbReference type="ARBA" id="ARBA00022857"/>
    </source>
</evidence>
<dbReference type="PROSITE" id="PS50902">
    <property type="entry name" value="FLAVODOXIN_LIKE"/>
    <property type="match status" value="1"/>
</dbReference>
<dbReference type="FunFam" id="1.20.990.10:FF:000003">
    <property type="entry name" value="NADPH--cytochrome P450 reductase"/>
    <property type="match status" value="1"/>
</dbReference>
<dbReference type="GO" id="GO:0050661">
    <property type="term" value="F:NADP binding"/>
    <property type="evidence" value="ECO:0007669"/>
    <property type="project" value="UniProtKB-UniRule"/>
</dbReference>
<dbReference type="EC" id="1.6.2.4" evidence="13 14"/>
<reference evidence="17" key="1">
    <citation type="journal article" date="2023" name="bioRxiv">
        <title>Improved chromosome-level genome assembly for marigold (Tagetes erecta).</title>
        <authorList>
            <person name="Jiang F."/>
            <person name="Yuan L."/>
            <person name="Wang S."/>
            <person name="Wang H."/>
            <person name="Xu D."/>
            <person name="Wang A."/>
            <person name="Fan W."/>
        </authorList>
    </citation>
    <scope>NUCLEOTIDE SEQUENCE</scope>
    <source>
        <strain evidence="17">WSJ</strain>
        <tissue evidence="17">Leaf</tissue>
    </source>
</reference>
<name>A0AAD8KDE8_TARER</name>
<dbReference type="InterPro" id="IPR023208">
    <property type="entry name" value="P450R"/>
</dbReference>
<keyword evidence="2 13" id="KW-0285">Flavoprotein</keyword>
<evidence type="ECO:0000256" key="10">
    <source>
        <dbReference type="ARBA" id="ARBA00023136"/>
    </source>
</evidence>
<dbReference type="FunFam" id="3.40.50.360:FF:000023">
    <property type="entry name" value="NADPH--cytochrome P450 reductase"/>
    <property type="match status" value="1"/>
</dbReference>
<feature type="domain" description="Flavodoxin-like" evidence="15">
    <location>
        <begin position="89"/>
        <end position="239"/>
    </location>
</feature>
<dbReference type="InterPro" id="IPR023173">
    <property type="entry name" value="NADPH_Cyt_P450_Rdtase_alpha"/>
</dbReference>
<dbReference type="InterPro" id="IPR029039">
    <property type="entry name" value="Flavoprotein-like_sf"/>
</dbReference>
<dbReference type="InterPro" id="IPR001094">
    <property type="entry name" value="Flavdoxin-like"/>
</dbReference>
<feature type="binding site" evidence="13">
    <location>
        <position position="312"/>
    </location>
    <ligand>
        <name>NADP(+)</name>
        <dbReference type="ChEBI" id="CHEBI:58349"/>
    </ligand>
</feature>
<feature type="binding site" evidence="13">
    <location>
        <begin position="619"/>
        <end position="623"/>
    </location>
    <ligand>
        <name>NADP(+)</name>
        <dbReference type="ChEBI" id="CHEBI:58349"/>
    </ligand>
</feature>
<evidence type="ECO:0000256" key="13">
    <source>
        <dbReference type="HAMAP-Rule" id="MF_03212"/>
    </source>
</evidence>
<feature type="binding site" evidence="13">
    <location>
        <begin position="613"/>
        <end position="614"/>
    </location>
    <ligand>
        <name>NADP(+)</name>
        <dbReference type="ChEBI" id="CHEBI:58349"/>
    </ligand>
</feature>
<comment type="function">
    <text evidence="12">This enzyme is required for electron transfer from NADP to cytochrome P450 in microsomes. It can also provide electron transfer to heme oxygenase and cytochrome B5. Involved in the biosynthesis of the antimalarial endoperoxide artemisinin. Acts as a redox partner for CYP71AV1 which catalyzes the conversion of amorphadiene to more oxygenated products.</text>
</comment>
<evidence type="ECO:0000313" key="18">
    <source>
        <dbReference type="Proteomes" id="UP001229421"/>
    </source>
</evidence>
<feature type="binding site" evidence="13">
    <location>
        <position position="552"/>
    </location>
    <ligand>
        <name>NADP(+)</name>
        <dbReference type="ChEBI" id="CHEBI:58349"/>
    </ligand>
</feature>
<evidence type="ECO:0000256" key="2">
    <source>
        <dbReference type="ARBA" id="ARBA00022630"/>
    </source>
</evidence>
<dbReference type="GO" id="GO:0050660">
    <property type="term" value="F:flavin adenine dinucleotide binding"/>
    <property type="evidence" value="ECO:0007669"/>
    <property type="project" value="UniProtKB-UniRule"/>
</dbReference>
<dbReference type="PIRSF" id="PIRSF000208">
    <property type="entry name" value="P450R"/>
    <property type="match status" value="1"/>
</dbReference>
<comment type="caution">
    <text evidence="17">The sequence shown here is derived from an EMBL/GenBank/DDBJ whole genome shotgun (WGS) entry which is preliminary data.</text>
</comment>
<dbReference type="GO" id="GO:0010181">
    <property type="term" value="F:FMN binding"/>
    <property type="evidence" value="ECO:0007669"/>
    <property type="project" value="UniProtKB-UniRule"/>
</dbReference>
<dbReference type="PANTHER" id="PTHR19384">
    <property type="entry name" value="NITRIC OXIDE SYNTHASE-RELATED"/>
    <property type="match status" value="1"/>
</dbReference>
<gene>
    <name evidence="17" type="ORF">QVD17_22840</name>
</gene>
<evidence type="ECO:0000256" key="1">
    <source>
        <dbReference type="ARBA" id="ARBA00004131"/>
    </source>
</evidence>
<keyword evidence="8 13" id="KW-1133">Transmembrane helix</keyword>
<evidence type="ECO:0000256" key="4">
    <source>
        <dbReference type="ARBA" id="ARBA00022692"/>
    </source>
</evidence>